<gene>
    <name evidence="1" type="ORF">NCGR_LOCUS15960</name>
</gene>
<keyword evidence="2" id="KW-1185">Reference proteome</keyword>
<dbReference type="Proteomes" id="UP000604825">
    <property type="component" value="Unassembled WGS sequence"/>
</dbReference>
<dbReference type="InterPro" id="IPR055312">
    <property type="entry name" value="FBL15-like"/>
</dbReference>
<dbReference type="SUPFAM" id="SSF81383">
    <property type="entry name" value="F-box domain"/>
    <property type="match status" value="1"/>
</dbReference>
<protein>
    <recommendedName>
        <fullName evidence="3">FBD domain-containing protein</fullName>
    </recommendedName>
</protein>
<proteinExistence type="predicted"/>
<evidence type="ECO:0000313" key="1">
    <source>
        <dbReference type="EMBL" id="CAD6223554.1"/>
    </source>
</evidence>
<comment type="caution">
    <text evidence="1">The sequence shown here is derived from an EMBL/GenBank/DDBJ whole genome shotgun (WGS) entry which is preliminary data.</text>
</comment>
<dbReference type="AlphaFoldDB" id="A0A811NDY0"/>
<accession>A0A811NDY0</accession>
<reference evidence="1" key="1">
    <citation type="submission" date="2020-10" db="EMBL/GenBank/DDBJ databases">
        <authorList>
            <person name="Han B."/>
            <person name="Lu T."/>
            <person name="Zhao Q."/>
            <person name="Huang X."/>
            <person name="Zhao Y."/>
        </authorList>
    </citation>
    <scope>NUCLEOTIDE SEQUENCE</scope>
</reference>
<dbReference type="InterPro" id="IPR036047">
    <property type="entry name" value="F-box-like_dom_sf"/>
</dbReference>
<dbReference type="OrthoDB" id="682596at2759"/>
<name>A0A811NDY0_9POAL</name>
<dbReference type="PANTHER" id="PTHR34709:SF36">
    <property type="entry name" value="FBD DOMAIN-CONTAINING PROTEIN"/>
    <property type="match status" value="1"/>
</dbReference>
<evidence type="ECO:0000313" key="2">
    <source>
        <dbReference type="Proteomes" id="UP000604825"/>
    </source>
</evidence>
<organism evidence="1 2">
    <name type="scientific">Miscanthus lutarioriparius</name>
    <dbReference type="NCBI Taxonomy" id="422564"/>
    <lineage>
        <taxon>Eukaryota</taxon>
        <taxon>Viridiplantae</taxon>
        <taxon>Streptophyta</taxon>
        <taxon>Embryophyta</taxon>
        <taxon>Tracheophyta</taxon>
        <taxon>Spermatophyta</taxon>
        <taxon>Magnoliopsida</taxon>
        <taxon>Liliopsida</taxon>
        <taxon>Poales</taxon>
        <taxon>Poaceae</taxon>
        <taxon>PACMAD clade</taxon>
        <taxon>Panicoideae</taxon>
        <taxon>Andropogonodae</taxon>
        <taxon>Andropogoneae</taxon>
        <taxon>Saccharinae</taxon>
        <taxon>Miscanthus</taxon>
    </lineage>
</organism>
<dbReference type="EMBL" id="CAJGYO010000004">
    <property type="protein sequence ID" value="CAD6223554.1"/>
    <property type="molecule type" value="Genomic_DNA"/>
</dbReference>
<sequence length="477" mass="53526">MESSRAASGLDRISGLSEDLLVTILAGLHSTAAAARTSVLSSRWRRVWTKVPDFIFLDDDDSPDSVDAAITAYAAPAMERFAVGLDDMSRPVTAARAAAWLRFAVSRSPREVHVCLPCKEPPPLPEDDVEEELEVPIFESTLWFSAKFVYDFRLRLPPAGAGVFAELRILSIKLGRVSGGDLCRVVSLQCPCLCVLSLAMLDVDGDISVSSDTLERLALRVVGVKNRLDVVAPRLEWLQVHGCNYKEVRIAAPIVSEVEWDDGYDPARHHITETGRRLRRLVVTQWTPMPPLLERFDAADELSLYLVIPPFPDEYRIFLENTSKLPKSKALTVGLKVLAHSIESSLLHLLRKCDGITKLEIELIHHDAPKVSLCKLFRCPCVQQEMLRTDNVALDLLEEVEFHFFTGSDEEVDFVKLLFRCKKTLKKMVINVADDVPLSEEVYKKIQMFSPPSTTLEMGGPSSHKRDVCQCKDHDWY</sequence>
<evidence type="ECO:0008006" key="3">
    <source>
        <dbReference type="Google" id="ProtNLM"/>
    </source>
</evidence>
<dbReference type="PANTHER" id="PTHR34709">
    <property type="entry name" value="OS10G0396666 PROTEIN"/>
    <property type="match status" value="1"/>
</dbReference>